<evidence type="ECO:0000313" key="2">
    <source>
        <dbReference type="Proteomes" id="UP000265520"/>
    </source>
</evidence>
<name>A0A392VW43_9FABA</name>
<evidence type="ECO:0000313" key="1">
    <source>
        <dbReference type="EMBL" id="MCI90905.1"/>
    </source>
</evidence>
<dbReference type="AlphaFoldDB" id="A0A392VW43"/>
<proteinExistence type="predicted"/>
<reference evidence="1 2" key="1">
    <citation type="journal article" date="2018" name="Front. Plant Sci.">
        <title>Red Clover (Trifolium pratense) and Zigzag Clover (T. medium) - A Picture of Genomic Similarities and Differences.</title>
        <authorList>
            <person name="Dluhosova J."/>
            <person name="Istvanek J."/>
            <person name="Nedelnik J."/>
            <person name="Repkova J."/>
        </authorList>
    </citation>
    <scope>NUCLEOTIDE SEQUENCE [LARGE SCALE GENOMIC DNA]</scope>
    <source>
        <strain evidence="2">cv. 10/8</strain>
        <tissue evidence="1">Leaf</tissue>
    </source>
</reference>
<comment type="caution">
    <text evidence="1">The sequence shown here is derived from an EMBL/GenBank/DDBJ whole genome shotgun (WGS) entry which is preliminary data.</text>
</comment>
<keyword evidence="2" id="KW-1185">Reference proteome</keyword>
<dbReference type="Proteomes" id="UP000265520">
    <property type="component" value="Unassembled WGS sequence"/>
</dbReference>
<sequence length="23" mass="2591">MKLLFELGMRLSTPNLRNSIGIS</sequence>
<protein>
    <submittedName>
        <fullName evidence="1">Uncharacterized protein</fullName>
    </submittedName>
</protein>
<feature type="non-terminal residue" evidence="1">
    <location>
        <position position="23"/>
    </location>
</feature>
<dbReference type="EMBL" id="LXQA011257642">
    <property type="protein sequence ID" value="MCI90905.1"/>
    <property type="molecule type" value="Genomic_DNA"/>
</dbReference>
<accession>A0A392VW43</accession>
<organism evidence="1 2">
    <name type="scientific">Trifolium medium</name>
    <dbReference type="NCBI Taxonomy" id="97028"/>
    <lineage>
        <taxon>Eukaryota</taxon>
        <taxon>Viridiplantae</taxon>
        <taxon>Streptophyta</taxon>
        <taxon>Embryophyta</taxon>
        <taxon>Tracheophyta</taxon>
        <taxon>Spermatophyta</taxon>
        <taxon>Magnoliopsida</taxon>
        <taxon>eudicotyledons</taxon>
        <taxon>Gunneridae</taxon>
        <taxon>Pentapetalae</taxon>
        <taxon>rosids</taxon>
        <taxon>fabids</taxon>
        <taxon>Fabales</taxon>
        <taxon>Fabaceae</taxon>
        <taxon>Papilionoideae</taxon>
        <taxon>50 kb inversion clade</taxon>
        <taxon>NPAAA clade</taxon>
        <taxon>Hologalegina</taxon>
        <taxon>IRL clade</taxon>
        <taxon>Trifolieae</taxon>
        <taxon>Trifolium</taxon>
    </lineage>
</organism>